<organism evidence="1 2">
    <name type="scientific">Colletotrichum higginsianum (strain IMI 349063)</name>
    <name type="common">Crucifer anthracnose fungus</name>
    <dbReference type="NCBI Taxonomy" id="759273"/>
    <lineage>
        <taxon>Eukaryota</taxon>
        <taxon>Fungi</taxon>
        <taxon>Dikarya</taxon>
        <taxon>Ascomycota</taxon>
        <taxon>Pezizomycotina</taxon>
        <taxon>Sordariomycetes</taxon>
        <taxon>Hypocreomycetidae</taxon>
        <taxon>Glomerellales</taxon>
        <taxon>Glomerellaceae</taxon>
        <taxon>Colletotrichum</taxon>
        <taxon>Colletotrichum destructivum species complex</taxon>
    </lineage>
</organism>
<protein>
    <submittedName>
        <fullName evidence="1">Uncharacterized protein</fullName>
    </submittedName>
</protein>
<comment type="caution">
    <text evidence="1">The sequence shown here is derived from an EMBL/GenBank/DDBJ whole genome shotgun (WGS) entry which is preliminary data.</text>
</comment>
<dbReference type="EMBL" id="LTAN01000008">
    <property type="protein sequence ID" value="OBR04441.1"/>
    <property type="molecule type" value="Genomic_DNA"/>
</dbReference>
<dbReference type="RefSeq" id="XP_018152959.1">
    <property type="nucleotide sequence ID" value="XM_018306118.1"/>
</dbReference>
<sequence length="186" mass="20616">MANKRQRNAMNSGPGSGQLDGPLSFGSCFSPAFPQITCRNANAGQLSRPQSISRQTQTHWFSQPCRRMHSLAERGLQCSSVKPLNFPLLTNTQCQSPEPYRDLHRRQSYQGNKPLTDGGSTLTLHVLDGLSDPDVSTTQGMDAWRKGRNRGLPTMWPERGDDLKRQNKSIHTTVEINTGDTISHVG</sequence>
<dbReference type="AlphaFoldDB" id="A0A1B7XXG6"/>
<evidence type="ECO:0000313" key="1">
    <source>
        <dbReference type="EMBL" id="OBR04441.1"/>
    </source>
</evidence>
<dbReference type="GeneID" id="28870225"/>
<gene>
    <name evidence="1" type="ORF">CH63R_11144</name>
</gene>
<dbReference type="VEuPathDB" id="FungiDB:CH63R_11144"/>
<evidence type="ECO:0000313" key="2">
    <source>
        <dbReference type="Proteomes" id="UP000092177"/>
    </source>
</evidence>
<proteinExistence type="predicted"/>
<name>A0A1B7XXG6_COLHI</name>
<reference evidence="2" key="1">
    <citation type="journal article" date="2017" name="BMC Genomics">
        <title>Gapless genome assembly of Colletotrichum higginsianum reveals chromosome structure and association of transposable elements with secondary metabolite gene clusters.</title>
        <authorList>
            <person name="Dallery J.-F."/>
            <person name="Lapalu N."/>
            <person name="Zampounis A."/>
            <person name="Pigne S."/>
            <person name="Luyten I."/>
            <person name="Amselem J."/>
            <person name="Wittenberg A.H.J."/>
            <person name="Zhou S."/>
            <person name="de Queiroz M.V."/>
            <person name="Robin G.P."/>
            <person name="Auger A."/>
            <person name="Hainaut M."/>
            <person name="Henrissat B."/>
            <person name="Kim K.-T."/>
            <person name="Lee Y.-H."/>
            <person name="Lespinet O."/>
            <person name="Schwartz D.C."/>
            <person name="Thon M.R."/>
            <person name="O'Connell R.J."/>
        </authorList>
    </citation>
    <scope>NUCLEOTIDE SEQUENCE [LARGE SCALE GENOMIC DNA]</scope>
    <source>
        <strain evidence="2">IMI 349063</strain>
    </source>
</reference>
<dbReference type="KEGG" id="chig:CH63R_11144"/>
<accession>A0A1B7XXG6</accession>
<dbReference type="Proteomes" id="UP000092177">
    <property type="component" value="Chromosome 8"/>
</dbReference>
<keyword evidence="2" id="KW-1185">Reference proteome</keyword>